<dbReference type="CDD" id="cd05233">
    <property type="entry name" value="SDR_c"/>
    <property type="match status" value="1"/>
</dbReference>
<dbReference type="PRINTS" id="PR00080">
    <property type="entry name" value="SDRFAMILY"/>
</dbReference>
<dbReference type="Pfam" id="PF13561">
    <property type="entry name" value="adh_short_C2"/>
    <property type="match status" value="1"/>
</dbReference>
<dbReference type="AlphaFoldDB" id="A0A382CIF8"/>
<comment type="similarity">
    <text evidence="1">Belongs to the short-chain dehydrogenases/reductases (SDR) family.</text>
</comment>
<sequence>VDLSDEISVKGLIKEIMSISPRIDVLVNNAGIASGALFQMTTISELRKVFEINFFSQITLTQGVAKLMARNKSGSIINITSTAAFIADPGTLAYGSSKSAFARATKSMATELGSSNIRVNAIAPSVTKTDMFDQMSHEAREKLINSSALKRAAEPKDIANVALFLASELSSFVTGQIIRADGGIS</sequence>
<dbReference type="PANTHER" id="PTHR42879">
    <property type="entry name" value="3-OXOACYL-(ACYL-CARRIER-PROTEIN) REDUCTASE"/>
    <property type="match status" value="1"/>
</dbReference>
<evidence type="ECO:0000256" key="1">
    <source>
        <dbReference type="ARBA" id="ARBA00006484"/>
    </source>
</evidence>
<gene>
    <name evidence="2" type="ORF">METZ01_LOCUS178483</name>
</gene>
<dbReference type="PANTHER" id="PTHR42879:SF2">
    <property type="entry name" value="3-OXOACYL-[ACYL-CARRIER-PROTEIN] REDUCTASE FABG"/>
    <property type="match status" value="1"/>
</dbReference>
<dbReference type="Gene3D" id="3.40.50.720">
    <property type="entry name" value="NAD(P)-binding Rossmann-like Domain"/>
    <property type="match status" value="1"/>
</dbReference>
<dbReference type="SUPFAM" id="SSF51735">
    <property type="entry name" value="NAD(P)-binding Rossmann-fold domains"/>
    <property type="match status" value="1"/>
</dbReference>
<name>A0A382CIF8_9ZZZZ</name>
<proteinExistence type="inferred from homology"/>
<dbReference type="PRINTS" id="PR00081">
    <property type="entry name" value="GDHRDH"/>
</dbReference>
<dbReference type="InterPro" id="IPR002347">
    <property type="entry name" value="SDR_fam"/>
</dbReference>
<organism evidence="2">
    <name type="scientific">marine metagenome</name>
    <dbReference type="NCBI Taxonomy" id="408172"/>
    <lineage>
        <taxon>unclassified sequences</taxon>
        <taxon>metagenomes</taxon>
        <taxon>ecological metagenomes</taxon>
    </lineage>
</organism>
<protein>
    <submittedName>
        <fullName evidence="2">Uncharacterized protein</fullName>
    </submittedName>
</protein>
<reference evidence="2" key="1">
    <citation type="submission" date="2018-05" db="EMBL/GenBank/DDBJ databases">
        <authorList>
            <person name="Lanie J.A."/>
            <person name="Ng W.-L."/>
            <person name="Kazmierczak K.M."/>
            <person name="Andrzejewski T.M."/>
            <person name="Davidsen T.M."/>
            <person name="Wayne K.J."/>
            <person name="Tettelin H."/>
            <person name="Glass J.I."/>
            <person name="Rusch D."/>
            <person name="Podicherti R."/>
            <person name="Tsui H.-C.T."/>
            <person name="Winkler M.E."/>
        </authorList>
    </citation>
    <scope>NUCLEOTIDE SEQUENCE</scope>
</reference>
<evidence type="ECO:0000313" key="2">
    <source>
        <dbReference type="EMBL" id="SVB25629.1"/>
    </source>
</evidence>
<accession>A0A382CIF8</accession>
<feature type="non-terminal residue" evidence="2">
    <location>
        <position position="1"/>
    </location>
</feature>
<dbReference type="EMBL" id="UINC01034575">
    <property type="protein sequence ID" value="SVB25629.1"/>
    <property type="molecule type" value="Genomic_DNA"/>
</dbReference>
<dbReference type="InterPro" id="IPR036291">
    <property type="entry name" value="NAD(P)-bd_dom_sf"/>
</dbReference>
<dbReference type="InterPro" id="IPR050259">
    <property type="entry name" value="SDR"/>
</dbReference>